<dbReference type="eggNOG" id="arCOG01191">
    <property type="taxonomic scope" value="Archaea"/>
</dbReference>
<dbReference type="STRING" id="589924.Ferp_0102"/>
<dbReference type="SMART" id="SM00748">
    <property type="entry name" value="HEPN"/>
    <property type="match status" value="1"/>
</dbReference>
<dbReference type="KEGG" id="fpl:Ferp_0102"/>
<keyword evidence="3" id="KW-1185">Reference proteome</keyword>
<evidence type="ECO:0000313" key="2">
    <source>
        <dbReference type="EMBL" id="ADC64291.1"/>
    </source>
</evidence>
<dbReference type="RefSeq" id="WP_012964638.1">
    <property type="nucleotide sequence ID" value="NC_013849.1"/>
</dbReference>
<evidence type="ECO:0000313" key="3">
    <source>
        <dbReference type="Proteomes" id="UP000002613"/>
    </source>
</evidence>
<name>D3S155_FERPA</name>
<proteinExistence type="predicted"/>
<protein>
    <submittedName>
        <fullName evidence="2">HEPN domain protein</fullName>
    </submittedName>
</protein>
<dbReference type="InterPro" id="IPR007842">
    <property type="entry name" value="HEPN_dom"/>
</dbReference>
<dbReference type="Gene3D" id="1.20.120.330">
    <property type="entry name" value="Nucleotidyltransferases domain 2"/>
    <property type="match status" value="1"/>
</dbReference>
<reference evidence="3" key="1">
    <citation type="submission" date="2010-02" db="EMBL/GenBank/DDBJ databases">
        <title>Complete sequence of Ferroglobus placidus DSM 10642.</title>
        <authorList>
            <consortium name="US DOE Joint Genome Institute"/>
            <person name="Lucas S."/>
            <person name="Copeland A."/>
            <person name="Lapidus A."/>
            <person name="Cheng J.-F."/>
            <person name="Bruce D."/>
            <person name="Goodwin L."/>
            <person name="Pitluck S."/>
            <person name="Saunders E."/>
            <person name="Brettin T."/>
            <person name="Detter J.C."/>
            <person name="Han C."/>
            <person name="Tapia R."/>
            <person name="Larimer F."/>
            <person name="Land M."/>
            <person name="Hauser L."/>
            <person name="Kyrpides N."/>
            <person name="Ivanova N."/>
            <person name="Holmes D."/>
            <person name="Lovley D."/>
            <person name="Kyrpides N."/>
            <person name="Anderson I.J."/>
            <person name="Woyke T."/>
        </authorList>
    </citation>
    <scope>NUCLEOTIDE SEQUENCE [LARGE SCALE GENOMIC DNA]</scope>
    <source>
        <strain evidence="3">DSM 10642 / AEDII12DO</strain>
    </source>
</reference>
<dbReference type="AlphaFoldDB" id="D3S155"/>
<dbReference type="EMBL" id="CP001899">
    <property type="protein sequence ID" value="ADC64291.1"/>
    <property type="molecule type" value="Genomic_DNA"/>
</dbReference>
<sequence>MLAEEVERLRRRARSFLEAAEERLRAGSYDISCFLAEQAVQLYLKSVILEFSGEVPRTHSIRKLLSIMSNLLNVEFDFDRKELVFLEDAYIKARYLSSEYSEEDAKNAIATARRLMSVVDRARKEKS</sequence>
<dbReference type="SUPFAM" id="SSF81593">
    <property type="entry name" value="Nucleotidyltransferase substrate binding subunit/domain"/>
    <property type="match status" value="1"/>
</dbReference>
<dbReference type="Pfam" id="PF05168">
    <property type="entry name" value="HEPN"/>
    <property type="match status" value="1"/>
</dbReference>
<feature type="domain" description="HEPN" evidence="1">
    <location>
        <begin position="10"/>
        <end position="115"/>
    </location>
</feature>
<reference evidence="2 3" key="2">
    <citation type="journal article" date="2011" name="Stand. Genomic Sci.">
        <title>Complete genome sequence of Ferroglobus placidus AEDII12DO.</title>
        <authorList>
            <person name="Anderson I."/>
            <person name="Risso C."/>
            <person name="Holmes D."/>
            <person name="Lucas S."/>
            <person name="Copeland A."/>
            <person name="Lapidus A."/>
            <person name="Cheng J.F."/>
            <person name="Bruce D."/>
            <person name="Goodwin L."/>
            <person name="Pitluck S."/>
            <person name="Saunders E."/>
            <person name="Brettin T."/>
            <person name="Detter J.C."/>
            <person name="Han C."/>
            <person name="Tapia R."/>
            <person name="Larimer F."/>
            <person name="Land M."/>
            <person name="Hauser L."/>
            <person name="Woyke T."/>
            <person name="Lovley D."/>
            <person name="Kyrpides N."/>
            <person name="Ivanova N."/>
        </authorList>
    </citation>
    <scope>NUCLEOTIDE SEQUENCE [LARGE SCALE GENOMIC DNA]</scope>
    <source>
        <strain evidence="3">DSM 10642 / AEDII12DO</strain>
    </source>
</reference>
<evidence type="ECO:0000259" key="1">
    <source>
        <dbReference type="PROSITE" id="PS50910"/>
    </source>
</evidence>
<dbReference type="HOGENOM" id="CLU_123170_1_1_2"/>
<dbReference type="PaxDb" id="589924-Ferp_0102"/>
<dbReference type="GeneID" id="8777594"/>
<accession>D3S155</accession>
<organism evidence="2 3">
    <name type="scientific">Ferroglobus placidus (strain DSM 10642 / AEDII12DO)</name>
    <dbReference type="NCBI Taxonomy" id="589924"/>
    <lineage>
        <taxon>Archaea</taxon>
        <taxon>Methanobacteriati</taxon>
        <taxon>Methanobacteriota</taxon>
        <taxon>Archaeoglobi</taxon>
        <taxon>Archaeoglobales</taxon>
        <taxon>Archaeoglobaceae</taxon>
        <taxon>Ferroglobus</taxon>
    </lineage>
</organism>
<gene>
    <name evidence="2" type="ordered locus">Ferp_0102</name>
</gene>
<dbReference type="PROSITE" id="PS50910">
    <property type="entry name" value="HEPN"/>
    <property type="match status" value="1"/>
</dbReference>
<dbReference type="Proteomes" id="UP000002613">
    <property type="component" value="Chromosome"/>
</dbReference>
<dbReference type="OrthoDB" id="101044at2157"/>